<keyword evidence="2 3" id="KW-0040">ANK repeat</keyword>
<dbReference type="InterPro" id="IPR002110">
    <property type="entry name" value="Ankyrin_rpt"/>
</dbReference>
<evidence type="ECO:0000256" key="3">
    <source>
        <dbReference type="PROSITE-ProRule" id="PRU00023"/>
    </source>
</evidence>
<protein>
    <submittedName>
        <fullName evidence="4">Ankyrin repeat-containing domain protein</fullName>
    </submittedName>
</protein>
<accession>A0A9P7YRQ8</accession>
<evidence type="ECO:0000256" key="2">
    <source>
        <dbReference type="ARBA" id="ARBA00023043"/>
    </source>
</evidence>
<dbReference type="EMBL" id="MU251374">
    <property type="protein sequence ID" value="KAG9238187.1"/>
    <property type="molecule type" value="Genomic_DNA"/>
</dbReference>
<name>A0A9P7YRQ8_9HELO</name>
<evidence type="ECO:0000256" key="1">
    <source>
        <dbReference type="ARBA" id="ARBA00022737"/>
    </source>
</evidence>
<dbReference type="SMART" id="SM00248">
    <property type="entry name" value="ANK"/>
    <property type="match status" value="5"/>
</dbReference>
<proteinExistence type="predicted"/>
<dbReference type="InterPro" id="IPR050889">
    <property type="entry name" value="Dendritic_Spine_Reg/Scaffold"/>
</dbReference>
<dbReference type="InterPro" id="IPR036770">
    <property type="entry name" value="Ankyrin_rpt-contain_sf"/>
</dbReference>
<feature type="repeat" description="ANK" evidence="3">
    <location>
        <begin position="122"/>
        <end position="154"/>
    </location>
</feature>
<keyword evidence="1" id="KW-0677">Repeat</keyword>
<sequence length="191" mass="20352">MSPHSNHLSQPSDGRTTLHLAVEHNRLNIVQLLLARNADIRAQDRWGCTALHVAAMKGHEESTKLLISYYTTSSSSLHDLPHILDSYGATPFHVAADSGLSTRIISILLSAGAAIDLRDTRAGFSPLHFAAQKGHESIVRILVDSGASVGMNARCGWNALHLAVQGGHDAVVAVLLERGAEVDGRTEAGSI</sequence>
<dbReference type="PRINTS" id="PR01415">
    <property type="entry name" value="ANKYRIN"/>
</dbReference>
<dbReference type="OrthoDB" id="5416972at2759"/>
<organism evidence="4 5">
    <name type="scientific">Amylocarpus encephaloides</name>
    <dbReference type="NCBI Taxonomy" id="45428"/>
    <lineage>
        <taxon>Eukaryota</taxon>
        <taxon>Fungi</taxon>
        <taxon>Dikarya</taxon>
        <taxon>Ascomycota</taxon>
        <taxon>Pezizomycotina</taxon>
        <taxon>Leotiomycetes</taxon>
        <taxon>Helotiales</taxon>
        <taxon>Helotiales incertae sedis</taxon>
        <taxon>Amylocarpus</taxon>
    </lineage>
</organism>
<dbReference type="Pfam" id="PF12796">
    <property type="entry name" value="Ank_2"/>
    <property type="match status" value="1"/>
</dbReference>
<dbReference type="PANTHER" id="PTHR24166:SF48">
    <property type="entry name" value="PROTEIN VAPYRIN"/>
    <property type="match status" value="1"/>
</dbReference>
<dbReference type="PROSITE" id="PS50088">
    <property type="entry name" value="ANK_REPEAT"/>
    <property type="match status" value="4"/>
</dbReference>
<dbReference type="AlphaFoldDB" id="A0A9P7YRQ8"/>
<dbReference type="Pfam" id="PF13637">
    <property type="entry name" value="Ank_4"/>
    <property type="match status" value="1"/>
</dbReference>
<feature type="repeat" description="ANK" evidence="3">
    <location>
        <begin position="13"/>
        <end position="45"/>
    </location>
</feature>
<dbReference type="Gene3D" id="1.25.40.20">
    <property type="entry name" value="Ankyrin repeat-containing domain"/>
    <property type="match status" value="2"/>
</dbReference>
<comment type="caution">
    <text evidence="4">The sequence shown here is derived from an EMBL/GenBank/DDBJ whole genome shotgun (WGS) entry which is preliminary data.</text>
</comment>
<dbReference type="PANTHER" id="PTHR24166">
    <property type="entry name" value="ROLLING PEBBLES, ISOFORM B"/>
    <property type="match status" value="1"/>
</dbReference>
<evidence type="ECO:0000313" key="5">
    <source>
        <dbReference type="Proteomes" id="UP000824998"/>
    </source>
</evidence>
<keyword evidence="5" id="KW-1185">Reference proteome</keyword>
<dbReference type="SUPFAM" id="SSF48403">
    <property type="entry name" value="Ankyrin repeat"/>
    <property type="match status" value="1"/>
</dbReference>
<feature type="repeat" description="ANK" evidence="3">
    <location>
        <begin position="155"/>
        <end position="187"/>
    </location>
</feature>
<dbReference type="PROSITE" id="PS50297">
    <property type="entry name" value="ANK_REP_REGION"/>
    <property type="match status" value="4"/>
</dbReference>
<dbReference type="Proteomes" id="UP000824998">
    <property type="component" value="Unassembled WGS sequence"/>
</dbReference>
<feature type="repeat" description="ANK" evidence="3">
    <location>
        <begin position="87"/>
        <end position="120"/>
    </location>
</feature>
<gene>
    <name evidence="4" type="ORF">BJ875DRAFT_368508</name>
</gene>
<evidence type="ECO:0000313" key="4">
    <source>
        <dbReference type="EMBL" id="KAG9238187.1"/>
    </source>
</evidence>
<reference evidence="4" key="1">
    <citation type="journal article" date="2021" name="IMA Fungus">
        <title>Genomic characterization of three marine fungi, including Emericellopsis atlantica sp. nov. with signatures of a generalist lifestyle and marine biomass degradation.</title>
        <authorList>
            <person name="Hagestad O.C."/>
            <person name="Hou L."/>
            <person name="Andersen J.H."/>
            <person name="Hansen E.H."/>
            <person name="Altermark B."/>
            <person name="Li C."/>
            <person name="Kuhnert E."/>
            <person name="Cox R.J."/>
            <person name="Crous P.W."/>
            <person name="Spatafora J.W."/>
            <person name="Lail K."/>
            <person name="Amirebrahimi M."/>
            <person name="Lipzen A."/>
            <person name="Pangilinan J."/>
            <person name="Andreopoulos W."/>
            <person name="Hayes R.D."/>
            <person name="Ng V."/>
            <person name="Grigoriev I.V."/>
            <person name="Jackson S.A."/>
            <person name="Sutton T.D.S."/>
            <person name="Dobson A.D.W."/>
            <person name="Rama T."/>
        </authorList>
    </citation>
    <scope>NUCLEOTIDE SEQUENCE</scope>
    <source>
        <strain evidence="4">TRa018bII</strain>
    </source>
</reference>